<evidence type="ECO:0000313" key="2">
    <source>
        <dbReference type="EMBL" id="TNN84892.1"/>
    </source>
</evidence>
<dbReference type="AlphaFoldDB" id="A0A4Z2J5W9"/>
<sequence>MEATRHSHRVPLPPPPDNNLAKRKRPSAALGGSDSADIFRWKSPVYCIRVKKKRKALSLRQRACELFTLSNRGGRMREGGKEGKRGVARLQEASELSEAFETSTSRSRLHISREEDGGEVWSGAGEMGESDEGQREKREPKIDERKQSYMEFEAEHVEMTLGRDRLWQKLNDVFLSAKLSVQRAWHRRRRSARPRAKPQQGRHRTSELSPSATTGEAERGQRGAHRSARDTD</sequence>
<feature type="compositionally biased region" description="Basic residues" evidence="1">
    <location>
        <begin position="184"/>
        <end position="203"/>
    </location>
</feature>
<organism evidence="2 3">
    <name type="scientific">Liparis tanakae</name>
    <name type="common">Tanaka's snailfish</name>
    <dbReference type="NCBI Taxonomy" id="230148"/>
    <lineage>
        <taxon>Eukaryota</taxon>
        <taxon>Metazoa</taxon>
        <taxon>Chordata</taxon>
        <taxon>Craniata</taxon>
        <taxon>Vertebrata</taxon>
        <taxon>Euteleostomi</taxon>
        <taxon>Actinopterygii</taxon>
        <taxon>Neopterygii</taxon>
        <taxon>Teleostei</taxon>
        <taxon>Neoteleostei</taxon>
        <taxon>Acanthomorphata</taxon>
        <taxon>Eupercaria</taxon>
        <taxon>Perciformes</taxon>
        <taxon>Cottioidei</taxon>
        <taxon>Cottales</taxon>
        <taxon>Liparidae</taxon>
        <taxon>Liparis</taxon>
    </lineage>
</organism>
<evidence type="ECO:0000256" key="1">
    <source>
        <dbReference type="SAM" id="MobiDB-lite"/>
    </source>
</evidence>
<name>A0A4Z2J5W9_9TELE</name>
<feature type="region of interest" description="Disordered" evidence="1">
    <location>
        <begin position="184"/>
        <end position="232"/>
    </location>
</feature>
<feature type="region of interest" description="Disordered" evidence="1">
    <location>
        <begin position="1"/>
        <end position="35"/>
    </location>
</feature>
<protein>
    <submittedName>
        <fullName evidence="2">Uncharacterized protein</fullName>
    </submittedName>
</protein>
<evidence type="ECO:0000313" key="3">
    <source>
        <dbReference type="Proteomes" id="UP000314294"/>
    </source>
</evidence>
<reference evidence="2 3" key="1">
    <citation type="submission" date="2019-03" db="EMBL/GenBank/DDBJ databases">
        <title>First draft genome of Liparis tanakae, snailfish: a comprehensive survey of snailfish specific genes.</title>
        <authorList>
            <person name="Kim W."/>
            <person name="Song I."/>
            <person name="Jeong J.-H."/>
            <person name="Kim D."/>
            <person name="Kim S."/>
            <person name="Ryu S."/>
            <person name="Song J.Y."/>
            <person name="Lee S.K."/>
        </authorList>
    </citation>
    <scope>NUCLEOTIDE SEQUENCE [LARGE SCALE GENOMIC DNA]</scope>
    <source>
        <tissue evidence="2">Muscle</tissue>
    </source>
</reference>
<proteinExistence type="predicted"/>
<dbReference type="EMBL" id="SRLO01000024">
    <property type="protein sequence ID" value="TNN84892.1"/>
    <property type="molecule type" value="Genomic_DNA"/>
</dbReference>
<gene>
    <name evidence="2" type="ORF">EYF80_004937</name>
</gene>
<dbReference type="Proteomes" id="UP000314294">
    <property type="component" value="Unassembled WGS sequence"/>
</dbReference>
<accession>A0A4Z2J5W9</accession>
<feature type="region of interest" description="Disordered" evidence="1">
    <location>
        <begin position="95"/>
        <end position="149"/>
    </location>
</feature>
<comment type="caution">
    <text evidence="2">The sequence shown here is derived from an EMBL/GenBank/DDBJ whole genome shotgun (WGS) entry which is preliminary data.</text>
</comment>
<keyword evidence="3" id="KW-1185">Reference proteome</keyword>
<feature type="compositionally biased region" description="Basic and acidic residues" evidence="1">
    <location>
        <begin position="132"/>
        <end position="149"/>
    </location>
</feature>
<feature type="compositionally biased region" description="Basic and acidic residues" evidence="1">
    <location>
        <begin position="216"/>
        <end position="232"/>
    </location>
</feature>